<dbReference type="PANTHER" id="PTHR43624">
    <property type="entry name" value="ELECTRON TRANSFER FLAVOPROTEIN-QUINONE OXIDOREDUCTASE YDIS-RELATED"/>
    <property type="match status" value="1"/>
</dbReference>
<dbReference type="RefSeq" id="WP_121609456.1">
    <property type="nucleotide sequence ID" value="NZ_CP033044.1"/>
</dbReference>
<organism evidence="7 8">
    <name type="scientific">Mesobacillus foraminis</name>
    <dbReference type="NCBI Taxonomy" id="279826"/>
    <lineage>
        <taxon>Bacteria</taxon>
        <taxon>Bacillati</taxon>
        <taxon>Bacillota</taxon>
        <taxon>Bacilli</taxon>
        <taxon>Bacillales</taxon>
        <taxon>Bacillaceae</taxon>
        <taxon>Mesobacillus</taxon>
    </lineage>
</organism>
<gene>
    <name evidence="7" type="ORF">EV146_10151</name>
</gene>
<evidence type="ECO:0000256" key="3">
    <source>
        <dbReference type="ARBA" id="ARBA00022630"/>
    </source>
</evidence>
<sequence length="431" mass="48088">MPEKFDVIIVGAGPAGTSCAFVCAKNGLNVLLIERGEYPGSKNVMGGVLYRKQMEELIPEFWKEAPLERPVIEQRFWMMDKESVVQFGYKGLEWGQEPYNNFTVLRAQFDQWFAQKAVEAGALLVNETVVTECLVEDGKVVGVRTDRPDGDVFADVVVLADGVNSLLGKQLGFHKEFRPDEVALTVMEVINLSKDKINERFNLSENQGCTIEIFGDSTKGNLGTAFLYTNKDSLNIGVGTTLSSMIKAKLKPYELLDYLKTHPMVKPFLEGGESAEYLAHLIPEGGYRSVPKVAGNGVVVVGDAAQLVNAIHREGSNMAMASGKMAAETIILAKHEGDFSESSLNRYREELYGSFIMKDLEKYKDATHVFEKYPQYLRDYVPMVNRAASKFFTVDGTPKKDKQKEIMRSVTGEKGTIRVLKDIYRAWKAVK</sequence>
<dbReference type="PRINTS" id="PR00420">
    <property type="entry name" value="RNGMNOXGNASE"/>
</dbReference>
<dbReference type="PANTHER" id="PTHR43624:SF2">
    <property type="entry name" value="ELECTRON TRANSFER FLAVOPROTEIN-QUINONE OXIDOREDUCTASE YDIS-RELATED"/>
    <property type="match status" value="1"/>
</dbReference>
<dbReference type="AlphaFoldDB" id="A0A4R2BNZ5"/>
<accession>A0A4R2BNZ5</accession>
<name>A0A4R2BNZ5_9BACI</name>
<dbReference type="OrthoDB" id="9806565at2"/>
<dbReference type="SUPFAM" id="SSF51905">
    <property type="entry name" value="FAD/NAD(P)-binding domain"/>
    <property type="match status" value="1"/>
</dbReference>
<evidence type="ECO:0000256" key="4">
    <source>
        <dbReference type="ARBA" id="ARBA00022827"/>
    </source>
</evidence>
<dbReference type="Pfam" id="PF26311">
    <property type="entry name" value="ETF-QO_FixC_C"/>
    <property type="match status" value="1"/>
</dbReference>
<comment type="caution">
    <text evidence="7">The sequence shown here is derived from an EMBL/GenBank/DDBJ whole genome shotgun (WGS) entry which is preliminary data.</text>
</comment>
<evidence type="ECO:0000259" key="6">
    <source>
        <dbReference type="Pfam" id="PF26311"/>
    </source>
</evidence>
<dbReference type="InterPro" id="IPR036188">
    <property type="entry name" value="FAD/NAD-bd_sf"/>
</dbReference>
<dbReference type="EMBL" id="SLVV01000001">
    <property type="protein sequence ID" value="TCN27724.1"/>
    <property type="molecule type" value="Genomic_DNA"/>
</dbReference>
<evidence type="ECO:0000256" key="1">
    <source>
        <dbReference type="ARBA" id="ARBA00001974"/>
    </source>
</evidence>
<dbReference type="Gene3D" id="3.50.50.60">
    <property type="entry name" value="FAD/NAD(P)-binding domain"/>
    <property type="match status" value="1"/>
</dbReference>
<dbReference type="PROSITE" id="PS51257">
    <property type="entry name" value="PROKAR_LIPOPROTEIN"/>
    <property type="match status" value="1"/>
</dbReference>
<comment type="similarity">
    <text evidence="2">Belongs to the ETF-QO/FixC family.</text>
</comment>
<feature type="domain" description="FixC-like C-terminal" evidence="6">
    <location>
        <begin position="367"/>
        <end position="430"/>
    </location>
</feature>
<dbReference type="InterPro" id="IPR059103">
    <property type="entry name" value="FixC-like_C"/>
</dbReference>
<dbReference type="SUPFAM" id="SSF54373">
    <property type="entry name" value="FAD-linked reductases, C-terminal domain"/>
    <property type="match status" value="1"/>
</dbReference>
<evidence type="ECO:0000313" key="8">
    <source>
        <dbReference type="Proteomes" id="UP000295689"/>
    </source>
</evidence>
<protein>
    <submittedName>
        <fullName evidence="7">Electron transfer flavoprotein-quinone oxidoreductase</fullName>
    </submittedName>
</protein>
<dbReference type="Proteomes" id="UP000295689">
    <property type="component" value="Unassembled WGS sequence"/>
</dbReference>
<keyword evidence="4" id="KW-0274">FAD</keyword>
<evidence type="ECO:0000256" key="5">
    <source>
        <dbReference type="ARBA" id="ARBA00023002"/>
    </source>
</evidence>
<comment type="cofactor">
    <cofactor evidence="1">
        <name>FAD</name>
        <dbReference type="ChEBI" id="CHEBI:57692"/>
    </cofactor>
</comment>
<dbReference type="Pfam" id="PF12831">
    <property type="entry name" value="FAD_oxidored"/>
    <property type="match status" value="1"/>
</dbReference>
<proteinExistence type="inferred from homology"/>
<reference evidence="7 8" key="1">
    <citation type="journal article" date="2015" name="Stand. Genomic Sci.">
        <title>Genomic Encyclopedia of Bacterial and Archaeal Type Strains, Phase III: the genomes of soil and plant-associated and newly described type strains.</title>
        <authorList>
            <person name="Whitman W.B."/>
            <person name="Woyke T."/>
            <person name="Klenk H.P."/>
            <person name="Zhou Y."/>
            <person name="Lilburn T.G."/>
            <person name="Beck B.J."/>
            <person name="De Vos P."/>
            <person name="Vandamme P."/>
            <person name="Eisen J.A."/>
            <person name="Garrity G."/>
            <person name="Hugenholtz P."/>
            <person name="Kyrpides N.C."/>
        </authorList>
    </citation>
    <scope>NUCLEOTIDE SEQUENCE [LARGE SCALE GENOMIC DNA]</scope>
    <source>
        <strain evidence="7 8">CV53</strain>
    </source>
</reference>
<keyword evidence="3" id="KW-0285">Flavoprotein</keyword>
<dbReference type="GO" id="GO:0016491">
    <property type="term" value="F:oxidoreductase activity"/>
    <property type="evidence" value="ECO:0007669"/>
    <property type="project" value="UniProtKB-KW"/>
</dbReference>
<keyword evidence="8" id="KW-1185">Reference proteome</keyword>
<evidence type="ECO:0000256" key="2">
    <source>
        <dbReference type="ARBA" id="ARBA00006796"/>
    </source>
</evidence>
<evidence type="ECO:0000313" key="7">
    <source>
        <dbReference type="EMBL" id="TCN27724.1"/>
    </source>
</evidence>
<keyword evidence="5" id="KW-0560">Oxidoreductase</keyword>
<dbReference type="InterPro" id="IPR039651">
    <property type="entry name" value="FixC-like"/>
</dbReference>